<dbReference type="GO" id="GO:0004475">
    <property type="term" value="F:mannose-1-phosphate guanylyltransferase (GTP) activity"/>
    <property type="evidence" value="ECO:0007669"/>
    <property type="project" value="UniProtKB-EC"/>
</dbReference>
<sequence length="219" mass="24326">MKTAMILAAGRGVRLKPLTDKIPKAMCQVHNKPLIEYHVERLAKLGFERIVINHAYLGGQIRQHLGNGTKWGVEICYSPEPPGGLETGGGIHAALPLLGKEPFVTVNADVFTDYDFTQLHLTEETRVHLVLVPNPQHNQGDFGLDNQQQLTNQRVYTFAGITCYRPDVFEQCKAGRYSVVPLLRDLAGKNLASGELYQGLWVDIGSSERLKFANTTSRT</sequence>
<dbReference type="GO" id="GO:0008879">
    <property type="term" value="F:glucose-1-phosphate thymidylyltransferase activity"/>
    <property type="evidence" value="ECO:0007669"/>
    <property type="project" value="UniProtKB-EC"/>
</dbReference>
<evidence type="ECO:0000256" key="1">
    <source>
        <dbReference type="ARBA" id="ARBA00022679"/>
    </source>
</evidence>
<name>A0A0W0TIR2_9GAMM</name>
<keyword evidence="6" id="KW-1185">Reference proteome</keyword>
<dbReference type="EC" id="2.7.7.13" evidence="5"/>
<dbReference type="Gene3D" id="3.90.550.10">
    <property type="entry name" value="Spore Coat Polysaccharide Biosynthesis Protein SpsA, Chain A"/>
    <property type="match status" value="1"/>
</dbReference>
<evidence type="ECO:0000313" key="5">
    <source>
        <dbReference type="EMBL" id="SPX61667.1"/>
    </source>
</evidence>
<evidence type="ECO:0000313" key="7">
    <source>
        <dbReference type="Proteomes" id="UP000251942"/>
    </source>
</evidence>
<protein>
    <submittedName>
        <fullName evidence="4">Mannose-1-phosphate guanyltransferase</fullName>
    </submittedName>
    <submittedName>
        <fullName evidence="5">Mannose-1-phosphate guanylyltransferase</fullName>
        <ecNumber evidence="5">2.7.7.13</ecNumber>
        <ecNumber evidence="5">2.7.7.24</ecNumber>
    </submittedName>
</protein>
<dbReference type="STRING" id="453.Lfee_3186"/>
<evidence type="ECO:0000313" key="4">
    <source>
        <dbReference type="EMBL" id="KTC95521.1"/>
    </source>
</evidence>
<dbReference type="InterPro" id="IPR029044">
    <property type="entry name" value="Nucleotide-diphossugar_trans"/>
</dbReference>
<reference evidence="4 6" key="1">
    <citation type="submission" date="2015-11" db="EMBL/GenBank/DDBJ databases">
        <title>Genomic analysis of 38 Legionella species identifies large and diverse effector repertoires.</title>
        <authorList>
            <person name="Burstein D."/>
            <person name="Amaro F."/>
            <person name="Zusman T."/>
            <person name="Lifshitz Z."/>
            <person name="Cohen O."/>
            <person name="Gilbert J.A."/>
            <person name="Pupko T."/>
            <person name="Shuman H.A."/>
            <person name="Segal G."/>
        </authorList>
    </citation>
    <scope>NUCLEOTIDE SEQUENCE [LARGE SCALE GENOMIC DNA]</scope>
    <source>
        <strain evidence="4 6">WO-44C</strain>
    </source>
</reference>
<accession>A0A0W0TIR2</accession>
<dbReference type="OrthoDB" id="9788272at2"/>
<dbReference type="AlphaFoldDB" id="A0A0W0TIR2"/>
<dbReference type="Proteomes" id="UP000251942">
    <property type="component" value="Unassembled WGS sequence"/>
</dbReference>
<dbReference type="InterPro" id="IPR050065">
    <property type="entry name" value="GlmU-like"/>
</dbReference>
<dbReference type="EMBL" id="UASS01000022">
    <property type="protein sequence ID" value="SPX61667.1"/>
    <property type="molecule type" value="Genomic_DNA"/>
</dbReference>
<dbReference type="CDD" id="cd06422">
    <property type="entry name" value="NTP_transferase_like_1"/>
    <property type="match status" value="1"/>
</dbReference>
<dbReference type="PATRIC" id="fig|453.4.peg.3470"/>
<dbReference type="SUPFAM" id="SSF53448">
    <property type="entry name" value="Nucleotide-diphospho-sugar transferases"/>
    <property type="match status" value="1"/>
</dbReference>
<evidence type="ECO:0000259" key="3">
    <source>
        <dbReference type="Pfam" id="PF00483"/>
    </source>
</evidence>
<organism evidence="4 6">
    <name type="scientific">Legionella feeleii</name>
    <dbReference type="NCBI Taxonomy" id="453"/>
    <lineage>
        <taxon>Bacteria</taxon>
        <taxon>Pseudomonadati</taxon>
        <taxon>Pseudomonadota</taxon>
        <taxon>Gammaproteobacteria</taxon>
        <taxon>Legionellales</taxon>
        <taxon>Legionellaceae</taxon>
        <taxon>Legionella</taxon>
    </lineage>
</organism>
<feature type="domain" description="Nucleotidyl transferase" evidence="3">
    <location>
        <begin position="4"/>
        <end position="158"/>
    </location>
</feature>
<dbReference type="NCBIfam" id="NF045761">
    <property type="entry name" value="NAMPUrTaseMurU"/>
    <property type="match status" value="1"/>
</dbReference>
<reference evidence="5 7" key="2">
    <citation type="submission" date="2018-06" db="EMBL/GenBank/DDBJ databases">
        <authorList>
            <consortium name="Pathogen Informatics"/>
            <person name="Doyle S."/>
        </authorList>
    </citation>
    <scope>NUCLEOTIDE SEQUENCE [LARGE SCALE GENOMIC DNA]</scope>
    <source>
        <strain evidence="5 7">NCTC12022</strain>
    </source>
</reference>
<evidence type="ECO:0000256" key="2">
    <source>
        <dbReference type="ARBA" id="ARBA00022695"/>
    </source>
</evidence>
<dbReference type="EC" id="2.7.7.24" evidence="5"/>
<dbReference type="Pfam" id="PF00483">
    <property type="entry name" value="NTP_transferase"/>
    <property type="match status" value="1"/>
</dbReference>
<dbReference type="RefSeq" id="WP_058447968.1">
    <property type="nucleotide sequence ID" value="NZ_CAAAHT010000054.1"/>
</dbReference>
<dbReference type="PANTHER" id="PTHR43584">
    <property type="entry name" value="NUCLEOTIDYL TRANSFERASE"/>
    <property type="match status" value="1"/>
</dbReference>
<dbReference type="EMBL" id="LNYB01000085">
    <property type="protein sequence ID" value="KTC95521.1"/>
    <property type="molecule type" value="Genomic_DNA"/>
</dbReference>
<keyword evidence="1 4" id="KW-0808">Transferase</keyword>
<dbReference type="InterPro" id="IPR054790">
    <property type="entry name" value="MurU"/>
</dbReference>
<proteinExistence type="predicted"/>
<evidence type="ECO:0000313" key="6">
    <source>
        <dbReference type="Proteomes" id="UP000054698"/>
    </source>
</evidence>
<dbReference type="PANTHER" id="PTHR43584:SF8">
    <property type="entry name" value="N-ACETYLMURAMATE ALPHA-1-PHOSPHATE URIDYLYLTRANSFERASE"/>
    <property type="match status" value="1"/>
</dbReference>
<keyword evidence="2 5" id="KW-0548">Nucleotidyltransferase</keyword>
<dbReference type="InterPro" id="IPR005835">
    <property type="entry name" value="NTP_transferase_dom"/>
</dbReference>
<gene>
    <name evidence="5" type="primary">rmlA1</name>
    <name evidence="4" type="ORF">Lfee_3186</name>
    <name evidence="5" type="ORF">NCTC12022_02411</name>
</gene>
<dbReference type="Proteomes" id="UP000054698">
    <property type="component" value="Unassembled WGS sequence"/>
</dbReference>